<dbReference type="FunFam" id="1.10.630.10:FF:000063">
    <property type="entry name" value="Cytochrome P450 monooxygenase"/>
    <property type="match status" value="1"/>
</dbReference>
<evidence type="ECO:0000313" key="14">
    <source>
        <dbReference type="EMBL" id="KAK0516238.1"/>
    </source>
</evidence>
<dbReference type="PRINTS" id="PR00463">
    <property type="entry name" value="EP450I"/>
</dbReference>
<keyword evidence="15" id="KW-1185">Reference proteome</keyword>
<keyword evidence="7 13" id="KW-1133">Transmembrane helix</keyword>
<dbReference type="Proteomes" id="UP001166286">
    <property type="component" value="Unassembled WGS sequence"/>
</dbReference>
<evidence type="ECO:0000256" key="7">
    <source>
        <dbReference type="ARBA" id="ARBA00022989"/>
    </source>
</evidence>
<dbReference type="SUPFAM" id="SSF48264">
    <property type="entry name" value="Cytochrome P450"/>
    <property type="match status" value="1"/>
</dbReference>
<evidence type="ECO:0000256" key="12">
    <source>
        <dbReference type="PIRSR" id="PIRSR602401-1"/>
    </source>
</evidence>
<evidence type="ECO:0000256" key="5">
    <source>
        <dbReference type="ARBA" id="ARBA00022692"/>
    </source>
</evidence>
<dbReference type="InterPro" id="IPR036396">
    <property type="entry name" value="Cyt_P450_sf"/>
</dbReference>
<feature type="transmembrane region" description="Helical" evidence="13">
    <location>
        <begin position="6"/>
        <end position="22"/>
    </location>
</feature>
<feature type="binding site" description="axial binding residue" evidence="12">
    <location>
        <position position="482"/>
    </location>
    <ligand>
        <name>heme</name>
        <dbReference type="ChEBI" id="CHEBI:30413"/>
    </ligand>
    <ligandPart>
        <name>Fe</name>
        <dbReference type="ChEBI" id="CHEBI:18248"/>
    </ligandPart>
</feature>
<keyword evidence="6 12" id="KW-0479">Metal-binding</keyword>
<evidence type="ECO:0000313" key="15">
    <source>
        <dbReference type="Proteomes" id="UP001166286"/>
    </source>
</evidence>
<dbReference type="PRINTS" id="PR00385">
    <property type="entry name" value="P450"/>
</dbReference>
<name>A0AA39V4R7_9LECA</name>
<accession>A0AA39V4R7</accession>
<sequence length="543" mass="60696">MSTLLPHGAAVALGVACHLGYFNKGEHHLYGVRYLQALFAASLTLGVILASIGGQPISDVLKEVTKFIAFFLAGLYASLLLYRIVFSPLNRFPGPFAARISNFWFSSRLSKHNAFQKVLDLHNEYGEFLRIGSNDLSIVHPEAVELIYGFGSPCRKAAFYDLMLPRVSLHTTRSRIVHNTQRRIWSTAFGDKALHGYEQRINAHQDRFLAHITSAGGRVNVARSFNFYSFDVMGDLAFGESFDMLTHSEDHWVIKLLNRGIGPLGYHFPMWFFRMMVAVPRLADEWWQFINYCTQKVGERIAKGTSTPDIMSALLKPYDGAKPIGTDLRMLEGDAQLIIVAGSDTTAATMTNIIYEITRHPSHISKLRKELASVNASICPNTIQHRQIQHLDHLNGVIYETLRLHPPVPTAQPRVTPPEGLTIGGVFIPGETTVWSPQYVLGRSNKVYNNAESFIPERWYSKPELIKERSAFAPFSTGSYGCIGRPLALLSIRTLLAKLLLTYDFAFAPGETGRGIEEDSQEHFTLAPGDLHIAFTKRADGDK</sequence>
<evidence type="ECO:0000256" key="8">
    <source>
        <dbReference type="ARBA" id="ARBA00023002"/>
    </source>
</evidence>
<dbReference type="EMBL" id="JAFEKC020000002">
    <property type="protein sequence ID" value="KAK0516238.1"/>
    <property type="molecule type" value="Genomic_DNA"/>
</dbReference>
<dbReference type="InterPro" id="IPR002401">
    <property type="entry name" value="Cyt_P450_E_grp-I"/>
</dbReference>
<keyword evidence="5 13" id="KW-0812">Transmembrane</keyword>
<dbReference type="InterPro" id="IPR050121">
    <property type="entry name" value="Cytochrome_P450_monoxygenase"/>
</dbReference>
<feature type="transmembrane region" description="Helical" evidence="13">
    <location>
        <begin position="67"/>
        <end position="86"/>
    </location>
</feature>
<dbReference type="GO" id="GO:0020037">
    <property type="term" value="F:heme binding"/>
    <property type="evidence" value="ECO:0007669"/>
    <property type="project" value="InterPro"/>
</dbReference>
<evidence type="ECO:0000256" key="6">
    <source>
        <dbReference type="ARBA" id="ARBA00022723"/>
    </source>
</evidence>
<evidence type="ECO:0000256" key="9">
    <source>
        <dbReference type="ARBA" id="ARBA00023004"/>
    </source>
</evidence>
<comment type="caution">
    <text evidence="14">The sequence shown here is derived from an EMBL/GenBank/DDBJ whole genome shotgun (WGS) entry which is preliminary data.</text>
</comment>
<evidence type="ECO:0000256" key="3">
    <source>
        <dbReference type="ARBA" id="ARBA00010617"/>
    </source>
</evidence>
<dbReference type="GO" id="GO:0016705">
    <property type="term" value="F:oxidoreductase activity, acting on paired donors, with incorporation or reduction of molecular oxygen"/>
    <property type="evidence" value="ECO:0007669"/>
    <property type="project" value="InterPro"/>
</dbReference>
<dbReference type="InterPro" id="IPR001128">
    <property type="entry name" value="Cyt_P450"/>
</dbReference>
<feature type="transmembrane region" description="Helical" evidence="13">
    <location>
        <begin position="34"/>
        <end position="55"/>
    </location>
</feature>
<dbReference type="CDD" id="cd11061">
    <property type="entry name" value="CYP67-like"/>
    <property type="match status" value="1"/>
</dbReference>
<gene>
    <name evidence="14" type="ORF">JMJ35_000841</name>
</gene>
<organism evidence="14 15">
    <name type="scientific">Cladonia borealis</name>
    <dbReference type="NCBI Taxonomy" id="184061"/>
    <lineage>
        <taxon>Eukaryota</taxon>
        <taxon>Fungi</taxon>
        <taxon>Dikarya</taxon>
        <taxon>Ascomycota</taxon>
        <taxon>Pezizomycotina</taxon>
        <taxon>Lecanoromycetes</taxon>
        <taxon>OSLEUM clade</taxon>
        <taxon>Lecanoromycetidae</taxon>
        <taxon>Lecanorales</taxon>
        <taxon>Lecanorineae</taxon>
        <taxon>Cladoniaceae</taxon>
        <taxon>Cladonia</taxon>
    </lineage>
</organism>
<comment type="subcellular location">
    <subcellularLocation>
        <location evidence="2">Membrane</location>
    </subcellularLocation>
</comment>
<evidence type="ECO:0000256" key="1">
    <source>
        <dbReference type="ARBA" id="ARBA00001971"/>
    </source>
</evidence>
<dbReference type="GO" id="GO:1902181">
    <property type="term" value="P:verruculogen biosynthetic process"/>
    <property type="evidence" value="ECO:0007669"/>
    <property type="project" value="UniProtKB-ARBA"/>
</dbReference>
<dbReference type="PANTHER" id="PTHR24305:SF112">
    <property type="entry name" value="L-ORNITHINE-N5-MONOOXYGENASE (EUROFUNG)"/>
    <property type="match status" value="1"/>
</dbReference>
<keyword evidence="9 12" id="KW-0408">Iron</keyword>
<keyword evidence="4 12" id="KW-0349">Heme</keyword>
<evidence type="ECO:0000256" key="10">
    <source>
        <dbReference type="ARBA" id="ARBA00023033"/>
    </source>
</evidence>
<keyword evidence="10" id="KW-0503">Monooxygenase</keyword>
<evidence type="ECO:0008006" key="16">
    <source>
        <dbReference type="Google" id="ProtNLM"/>
    </source>
</evidence>
<dbReference type="GO" id="GO:0004497">
    <property type="term" value="F:monooxygenase activity"/>
    <property type="evidence" value="ECO:0007669"/>
    <property type="project" value="UniProtKB-KW"/>
</dbReference>
<keyword evidence="11 13" id="KW-0472">Membrane</keyword>
<dbReference type="Gene3D" id="1.10.630.10">
    <property type="entry name" value="Cytochrome P450"/>
    <property type="match status" value="1"/>
</dbReference>
<evidence type="ECO:0000256" key="4">
    <source>
        <dbReference type="ARBA" id="ARBA00022617"/>
    </source>
</evidence>
<reference evidence="14" key="1">
    <citation type="submission" date="2023-03" db="EMBL/GenBank/DDBJ databases">
        <title>Complete genome of Cladonia borealis.</title>
        <authorList>
            <person name="Park H."/>
        </authorList>
    </citation>
    <scope>NUCLEOTIDE SEQUENCE</scope>
    <source>
        <strain evidence="14">ANT050790</strain>
    </source>
</reference>
<protein>
    <recommendedName>
        <fullName evidence="16">Cytochrome P450</fullName>
    </recommendedName>
</protein>
<dbReference type="GO" id="GO:0016020">
    <property type="term" value="C:membrane"/>
    <property type="evidence" value="ECO:0007669"/>
    <property type="project" value="UniProtKB-SubCell"/>
</dbReference>
<dbReference type="GO" id="GO:0005506">
    <property type="term" value="F:iron ion binding"/>
    <property type="evidence" value="ECO:0007669"/>
    <property type="project" value="InterPro"/>
</dbReference>
<evidence type="ECO:0000256" key="2">
    <source>
        <dbReference type="ARBA" id="ARBA00004370"/>
    </source>
</evidence>
<dbReference type="Pfam" id="PF00067">
    <property type="entry name" value="p450"/>
    <property type="match status" value="1"/>
</dbReference>
<comment type="cofactor">
    <cofactor evidence="1 12">
        <name>heme</name>
        <dbReference type="ChEBI" id="CHEBI:30413"/>
    </cofactor>
</comment>
<proteinExistence type="inferred from homology"/>
<dbReference type="AlphaFoldDB" id="A0AA39V4R7"/>
<comment type="similarity">
    <text evidence="3">Belongs to the cytochrome P450 family.</text>
</comment>
<evidence type="ECO:0000256" key="11">
    <source>
        <dbReference type="ARBA" id="ARBA00023136"/>
    </source>
</evidence>
<dbReference type="PANTHER" id="PTHR24305">
    <property type="entry name" value="CYTOCHROME P450"/>
    <property type="match status" value="1"/>
</dbReference>
<keyword evidence="8" id="KW-0560">Oxidoreductase</keyword>
<evidence type="ECO:0000256" key="13">
    <source>
        <dbReference type="SAM" id="Phobius"/>
    </source>
</evidence>